<evidence type="ECO:0000313" key="1">
    <source>
        <dbReference type="EMBL" id="MFC6039529.1"/>
    </source>
</evidence>
<dbReference type="RefSeq" id="WP_377733641.1">
    <property type="nucleotide sequence ID" value="NZ_JBHSRI010000010.1"/>
</dbReference>
<comment type="caution">
    <text evidence="1">The sequence shown here is derived from an EMBL/GenBank/DDBJ whole genome shotgun (WGS) entry which is preliminary data.</text>
</comment>
<evidence type="ECO:0000313" key="2">
    <source>
        <dbReference type="Proteomes" id="UP001596170"/>
    </source>
</evidence>
<dbReference type="EMBL" id="JBHSRI010000010">
    <property type="protein sequence ID" value="MFC6039529.1"/>
    <property type="molecule type" value="Genomic_DNA"/>
</dbReference>
<keyword evidence="2" id="KW-1185">Reference proteome</keyword>
<proteinExistence type="predicted"/>
<sequence length="93" mass="10630">MKCLKCDGFNEKISITSLYEYFNLLEQLKLIISQGTLVLTEGNCDIEDLKSGGTFPKDYIFHAFKCVKCSRKYQLSVETYHGSGGKWDISENF</sequence>
<protein>
    <submittedName>
        <fullName evidence="1">Uncharacterized protein</fullName>
    </submittedName>
</protein>
<name>A0ABW1L787_9BACL</name>
<gene>
    <name evidence="1" type="ORF">ACFPYN_08840</name>
</gene>
<reference evidence="2" key="1">
    <citation type="journal article" date="2019" name="Int. J. Syst. Evol. Microbiol.">
        <title>The Global Catalogue of Microorganisms (GCM) 10K type strain sequencing project: providing services to taxonomists for standard genome sequencing and annotation.</title>
        <authorList>
            <consortium name="The Broad Institute Genomics Platform"/>
            <consortium name="The Broad Institute Genome Sequencing Center for Infectious Disease"/>
            <person name="Wu L."/>
            <person name="Ma J."/>
        </authorList>
    </citation>
    <scope>NUCLEOTIDE SEQUENCE [LARGE SCALE GENOMIC DNA]</scope>
    <source>
        <strain evidence="2">CCUG 54527</strain>
    </source>
</reference>
<organism evidence="1 2">
    <name type="scientific">Paenisporosarcina macmurdoensis</name>
    <dbReference type="NCBI Taxonomy" id="212659"/>
    <lineage>
        <taxon>Bacteria</taxon>
        <taxon>Bacillati</taxon>
        <taxon>Bacillota</taxon>
        <taxon>Bacilli</taxon>
        <taxon>Bacillales</taxon>
        <taxon>Caryophanaceae</taxon>
        <taxon>Paenisporosarcina</taxon>
    </lineage>
</organism>
<accession>A0ABW1L787</accession>
<dbReference type="Proteomes" id="UP001596170">
    <property type="component" value="Unassembled WGS sequence"/>
</dbReference>